<evidence type="ECO:0000313" key="9">
    <source>
        <dbReference type="Proteomes" id="UP000234331"/>
    </source>
</evidence>
<evidence type="ECO:0000256" key="6">
    <source>
        <dbReference type="RuleBase" id="RU362030"/>
    </source>
</evidence>
<evidence type="ECO:0000256" key="7">
    <source>
        <dbReference type="SAM" id="MobiDB-lite"/>
    </source>
</evidence>
<keyword evidence="5 6" id="KW-0949">S-adenosyl-L-methionine</keyword>
<accession>A0A2I2KM94</accession>
<dbReference type="InterPro" id="IPR007213">
    <property type="entry name" value="Ppm1/Ppm2/Tcmp"/>
</dbReference>
<name>A0A2I2KM94_9ACTN</name>
<dbReference type="OrthoDB" id="9806164at2"/>
<dbReference type="EC" id="2.1.1.-" evidence="6"/>
<dbReference type="SUPFAM" id="SSF53335">
    <property type="entry name" value="S-adenosyl-L-methionine-dependent methyltransferases"/>
    <property type="match status" value="1"/>
</dbReference>
<dbReference type="Pfam" id="PF04072">
    <property type="entry name" value="LCM"/>
    <property type="match status" value="1"/>
</dbReference>
<dbReference type="PANTHER" id="PTHR43619:SF2">
    <property type="entry name" value="S-ADENOSYL-L-METHIONINE-DEPENDENT METHYLTRANSFERASES SUPERFAMILY PROTEIN"/>
    <property type="match status" value="1"/>
</dbReference>
<proteinExistence type="inferred from homology"/>
<organism evidence="8 9">
    <name type="scientific">Frankia canadensis</name>
    <dbReference type="NCBI Taxonomy" id="1836972"/>
    <lineage>
        <taxon>Bacteria</taxon>
        <taxon>Bacillati</taxon>
        <taxon>Actinomycetota</taxon>
        <taxon>Actinomycetes</taxon>
        <taxon>Frankiales</taxon>
        <taxon>Frankiaceae</taxon>
        <taxon>Frankia</taxon>
    </lineage>
</organism>
<feature type="region of interest" description="Disordered" evidence="7">
    <location>
        <begin position="285"/>
        <end position="307"/>
    </location>
</feature>
<reference evidence="8 9" key="1">
    <citation type="submission" date="2017-06" db="EMBL/GenBank/DDBJ databases">
        <authorList>
            <person name="Kim H.J."/>
            <person name="Triplett B.A."/>
        </authorList>
    </citation>
    <scope>NUCLEOTIDE SEQUENCE [LARGE SCALE GENOMIC DNA]</scope>
    <source>
        <strain evidence="8">FRACA_ARgP5</strain>
    </source>
</reference>
<keyword evidence="9" id="KW-1185">Reference proteome</keyword>
<evidence type="ECO:0000256" key="3">
    <source>
        <dbReference type="ARBA" id="ARBA00022603"/>
    </source>
</evidence>
<sequence length="307" mass="32795">MADQQTEAPHDVTPHNSAPHGAAPDSTAVRVALWRALHLEVDQPPHVLADEVGLRLAAPGGDWRARPDMDPRFTRGFRASIVARARFLEDLVAERVEQGVDQYVILGAGLDTFAQRRLEFADRLTVFEIDQPGTQAWKRDRLLDLDRHITGGGGGLPSHLRLVPVDFEAGDDWLARLSAAGFDAGRPAVVAAAGVTMYLTRDATADMLRRLASLAPGSTAALTFLLPADLLGDADRAGLETSSRGAQASGTPFVSLYAPGEILALARAAGFPDVRHVPSGTLADRYFTGRPDGLRPSTGEDLLLAST</sequence>
<protein>
    <recommendedName>
        <fullName evidence="6">S-adenosyl-L-methionine-dependent methyltransferase</fullName>
        <ecNumber evidence="6">2.1.1.-</ecNumber>
    </recommendedName>
</protein>
<dbReference type="Gene3D" id="3.40.50.150">
    <property type="entry name" value="Vaccinia Virus protein VP39"/>
    <property type="match status" value="1"/>
</dbReference>
<keyword evidence="4 8" id="KW-0808">Transferase</keyword>
<dbReference type="InterPro" id="IPR029063">
    <property type="entry name" value="SAM-dependent_MTases_sf"/>
</dbReference>
<dbReference type="AlphaFoldDB" id="A0A2I2KM94"/>
<keyword evidence="3 6" id="KW-0489">Methyltransferase</keyword>
<evidence type="ECO:0000256" key="5">
    <source>
        <dbReference type="ARBA" id="ARBA00022691"/>
    </source>
</evidence>
<comment type="function">
    <text evidence="1 6">Exhibits S-adenosyl-L-methionine-dependent methyltransferase activity.</text>
</comment>
<dbReference type="RefSeq" id="WP_101830747.1">
    <property type="nucleotide sequence ID" value="NZ_FZMO01000063.1"/>
</dbReference>
<evidence type="ECO:0000313" key="8">
    <source>
        <dbReference type="EMBL" id="SNQ46785.1"/>
    </source>
</evidence>
<dbReference type="EMBL" id="FZMO01000063">
    <property type="protein sequence ID" value="SNQ46785.1"/>
    <property type="molecule type" value="Genomic_DNA"/>
</dbReference>
<gene>
    <name evidence="8" type="ORF">FRACA_1550015</name>
</gene>
<dbReference type="PANTHER" id="PTHR43619">
    <property type="entry name" value="S-ADENOSYL-L-METHIONINE-DEPENDENT METHYLTRANSFERASE YKTD-RELATED"/>
    <property type="match status" value="1"/>
</dbReference>
<dbReference type="NCBIfam" id="TIGR00027">
    <property type="entry name" value="mthyl_TIGR00027"/>
    <property type="match status" value="1"/>
</dbReference>
<evidence type="ECO:0000256" key="1">
    <source>
        <dbReference type="ARBA" id="ARBA00003907"/>
    </source>
</evidence>
<dbReference type="Proteomes" id="UP000234331">
    <property type="component" value="Unassembled WGS sequence"/>
</dbReference>
<dbReference type="GO" id="GO:0032259">
    <property type="term" value="P:methylation"/>
    <property type="evidence" value="ECO:0007669"/>
    <property type="project" value="UniProtKB-KW"/>
</dbReference>
<comment type="similarity">
    <text evidence="2 6">Belongs to the UPF0677 family.</text>
</comment>
<dbReference type="GO" id="GO:0008168">
    <property type="term" value="F:methyltransferase activity"/>
    <property type="evidence" value="ECO:0007669"/>
    <property type="project" value="UniProtKB-UniRule"/>
</dbReference>
<evidence type="ECO:0000256" key="2">
    <source>
        <dbReference type="ARBA" id="ARBA00008138"/>
    </source>
</evidence>
<feature type="region of interest" description="Disordered" evidence="7">
    <location>
        <begin position="1"/>
        <end position="24"/>
    </location>
</feature>
<evidence type="ECO:0000256" key="4">
    <source>
        <dbReference type="ARBA" id="ARBA00022679"/>
    </source>
</evidence>
<dbReference type="InterPro" id="IPR011610">
    <property type="entry name" value="SAM_mthyl_Trfase_ML2640-like"/>
</dbReference>